<evidence type="ECO:0000313" key="1">
    <source>
        <dbReference type="EMBL" id="OIJ26267.1"/>
    </source>
</evidence>
<dbReference type="OrthoDB" id="3784668at2"/>
<evidence type="ECO:0000313" key="2">
    <source>
        <dbReference type="Proteomes" id="UP000033772"/>
    </source>
</evidence>
<dbReference type="AlphaFoldDB" id="A0A1J4N414"/>
<dbReference type="EMBL" id="JZDQ02000017">
    <property type="protein sequence ID" value="OIJ26267.1"/>
    <property type="molecule type" value="Genomic_DNA"/>
</dbReference>
<dbReference type="STRING" id="1844.UG56_013560"/>
<keyword evidence="2" id="KW-1185">Reference proteome</keyword>
<dbReference type="RefSeq" id="WP_045548492.1">
    <property type="nucleotide sequence ID" value="NZ_JZDQ02000017.1"/>
</dbReference>
<reference evidence="1" key="1">
    <citation type="submission" date="2016-10" db="EMBL/GenBank/DDBJ databases">
        <title>Draft Genome Sequence of Nocardioides luteus Strain BAFB, an Alkane-Degrading Bacterium Isolated from JP-7 Polluted Soil.</title>
        <authorList>
            <person name="Brown L."/>
            <person name="Ruiz O.N."/>
            <person name="Gunasekera T."/>
        </authorList>
    </citation>
    <scope>NUCLEOTIDE SEQUENCE [LARGE SCALE GENOMIC DNA]</scope>
    <source>
        <strain evidence="1">BAFB</strain>
    </source>
</reference>
<gene>
    <name evidence="1" type="ORF">UG56_013560</name>
</gene>
<dbReference type="Proteomes" id="UP000033772">
    <property type="component" value="Unassembled WGS sequence"/>
</dbReference>
<accession>A0A1J4N414</accession>
<name>A0A1J4N414_9ACTN</name>
<protein>
    <submittedName>
        <fullName evidence="1">Uncharacterized protein</fullName>
    </submittedName>
</protein>
<organism evidence="1 2">
    <name type="scientific">Nocardioides luteus</name>
    <dbReference type="NCBI Taxonomy" id="1844"/>
    <lineage>
        <taxon>Bacteria</taxon>
        <taxon>Bacillati</taxon>
        <taxon>Actinomycetota</taxon>
        <taxon>Actinomycetes</taxon>
        <taxon>Propionibacteriales</taxon>
        <taxon>Nocardioidaceae</taxon>
        <taxon>Nocardioides</taxon>
    </lineage>
</organism>
<comment type="caution">
    <text evidence="1">The sequence shown here is derived from an EMBL/GenBank/DDBJ whole genome shotgun (WGS) entry which is preliminary data.</text>
</comment>
<sequence>MTLHVEPAKVRSTAAAWDTENLHLTAAAKQIKAVGTGGFTPTVASLVGRFVEAWEAIATRSASASESQADGLRSTAIDILQTDAKTDINASLALSSIKEIR</sequence>
<proteinExistence type="predicted"/>